<protein>
    <submittedName>
        <fullName evidence="4">Uncharacterized protein</fullName>
    </submittedName>
</protein>
<feature type="transmembrane region" description="Helical" evidence="2">
    <location>
        <begin position="609"/>
        <end position="630"/>
    </location>
</feature>
<proteinExistence type="predicted"/>
<sequence>MVRRFRKTMCFIVALCFILGLSFANVAFAAEISLADLQAEWTNAKNYYPGKSMTLNGTTYFCNFGVDPSGERKNGSWSTTPDVEHSFLGAEANYYNTQNDTVKNNMQACAYVKIKSQRFSEFWDWITFATLDEAFKYAEDGDTIILNGDYNDVSLNGHVGNELCKNGTVTVTYKVSSNFTVPKDKNITLDLNGHTITASTMNGRTAVFPQMDIQDIIANKEPGPAAMSGDVTERIGITVEAGASLNIIDTVGGGKIVSAARAENSNKNESEQEYHAIVNKGKLTIAANVTLENPSEDTTNGTSFDVYQAKGAITNIPISLQETTSTNAKAISTGSDVVFLVDDTTYTAYEDTQKKLEDFVAQLLQDKNYTDKNIDTLYKLLEEKKTGLANTLLNEGNIEDLLREALEKAEQEIAAEADKLPVKGHDYKEEWSSDETNHWHDCNDCDERTDIAEHIFKWIVDKEATVAQKGSKHEECTVCHYKKAAVEIPALEGHDYKEEWSSDETNHWHDCNDCDERTDIAEHIFKWIVDKEATVAQKGSKHEECTVCHYKKAAVEISALGGNTDNPSKPNGGSSQTGSPSKPNGGSSQTGNPSKPSGGSPQTGDNSNVTLWISVMVVSLICLVGVLLVMKKKIYRRKWEK</sequence>
<evidence type="ECO:0000256" key="1">
    <source>
        <dbReference type="SAM" id="MobiDB-lite"/>
    </source>
</evidence>
<keyword evidence="2" id="KW-0472">Membrane</keyword>
<feature type="region of interest" description="Disordered" evidence="1">
    <location>
        <begin position="560"/>
        <end position="604"/>
    </location>
</feature>
<keyword evidence="2" id="KW-0812">Transmembrane</keyword>
<accession>A0ABY5VBJ5</accession>
<evidence type="ECO:0000256" key="2">
    <source>
        <dbReference type="SAM" id="Phobius"/>
    </source>
</evidence>
<feature type="signal peptide" evidence="3">
    <location>
        <begin position="1"/>
        <end position="29"/>
    </location>
</feature>
<keyword evidence="5" id="KW-1185">Reference proteome</keyword>
<dbReference type="Proteomes" id="UP001060164">
    <property type="component" value="Chromosome"/>
</dbReference>
<dbReference type="EMBL" id="CP102290">
    <property type="protein sequence ID" value="UWP57780.1"/>
    <property type="molecule type" value="Genomic_DNA"/>
</dbReference>
<gene>
    <name evidence="4" type="ORF">NQ502_10155</name>
</gene>
<evidence type="ECO:0000313" key="5">
    <source>
        <dbReference type="Proteomes" id="UP001060164"/>
    </source>
</evidence>
<name>A0ABY5VBJ5_9FIRM</name>
<evidence type="ECO:0000256" key="3">
    <source>
        <dbReference type="SAM" id="SignalP"/>
    </source>
</evidence>
<feature type="compositionally biased region" description="Polar residues" evidence="1">
    <location>
        <begin position="561"/>
        <end position="604"/>
    </location>
</feature>
<keyword evidence="2" id="KW-1133">Transmembrane helix</keyword>
<dbReference type="RefSeq" id="WP_260046260.1">
    <property type="nucleotide sequence ID" value="NZ_CP102290.1"/>
</dbReference>
<feature type="chain" id="PRO_5046643595" evidence="3">
    <location>
        <begin position="30"/>
        <end position="641"/>
    </location>
</feature>
<evidence type="ECO:0000313" key="4">
    <source>
        <dbReference type="EMBL" id="UWP57780.1"/>
    </source>
</evidence>
<reference evidence="4" key="1">
    <citation type="journal article" date="2022" name="Cell">
        <title>Design, construction, and in vivo augmentation of a complex gut microbiome.</title>
        <authorList>
            <person name="Cheng A.G."/>
            <person name="Ho P.Y."/>
            <person name="Aranda-Diaz A."/>
            <person name="Jain S."/>
            <person name="Yu F.B."/>
            <person name="Meng X."/>
            <person name="Wang M."/>
            <person name="Iakiviak M."/>
            <person name="Nagashima K."/>
            <person name="Zhao A."/>
            <person name="Murugkar P."/>
            <person name="Patil A."/>
            <person name="Atabakhsh K."/>
            <person name="Weakley A."/>
            <person name="Yan J."/>
            <person name="Brumbaugh A.R."/>
            <person name="Higginbottom S."/>
            <person name="Dimas A."/>
            <person name="Shiver A.L."/>
            <person name="Deutschbauer A."/>
            <person name="Neff N."/>
            <person name="Sonnenburg J.L."/>
            <person name="Huang K.C."/>
            <person name="Fischbach M.A."/>
        </authorList>
    </citation>
    <scope>NUCLEOTIDE SEQUENCE</scope>
    <source>
        <strain evidence="4">DSM 19829</strain>
    </source>
</reference>
<keyword evidence="3" id="KW-0732">Signal</keyword>
<organism evidence="4 5">
    <name type="scientific">Ruminococcus gauvreauii</name>
    <dbReference type="NCBI Taxonomy" id="438033"/>
    <lineage>
        <taxon>Bacteria</taxon>
        <taxon>Bacillati</taxon>
        <taxon>Bacillota</taxon>
        <taxon>Clostridia</taxon>
        <taxon>Eubacteriales</taxon>
        <taxon>Oscillospiraceae</taxon>
        <taxon>Ruminococcus</taxon>
    </lineage>
</organism>